<reference evidence="3 4" key="1">
    <citation type="submission" date="2016-09" db="EMBL/GenBank/DDBJ databases">
        <authorList>
            <person name="Capua I."/>
            <person name="De Benedictis P."/>
            <person name="Joannis T."/>
            <person name="Lombin L.H."/>
            <person name="Cattoli G."/>
        </authorList>
    </citation>
    <scope>NUCLEOTIDE SEQUENCE [LARGE SCALE GENOMIC DNA]</scope>
    <source>
        <strain evidence="3 4">GluBS11</strain>
    </source>
</reference>
<proteinExistence type="predicted"/>
<evidence type="ECO:0008006" key="5">
    <source>
        <dbReference type="Google" id="ProtNLM"/>
    </source>
</evidence>
<feature type="domain" description="DUF3048" evidence="1">
    <location>
        <begin position="69"/>
        <end position="212"/>
    </location>
</feature>
<dbReference type="RefSeq" id="WP_091228989.1">
    <property type="nucleotide sequence ID" value="NZ_FMKA01000001.1"/>
</dbReference>
<dbReference type="EMBL" id="FMKA01000001">
    <property type="protein sequence ID" value="SCP95061.1"/>
    <property type="molecule type" value="Genomic_DNA"/>
</dbReference>
<organism evidence="3 4">
    <name type="scientific">Anaerobium acetethylicum</name>
    <dbReference type="NCBI Taxonomy" id="1619234"/>
    <lineage>
        <taxon>Bacteria</taxon>
        <taxon>Bacillati</taxon>
        <taxon>Bacillota</taxon>
        <taxon>Clostridia</taxon>
        <taxon>Lachnospirales</taxon>
        <taxon>Lachnospiraceae</taxon>
        <taxon>Anaerobium</taxon>
    </lineage>
</organism>
<name>A0A1D3TP01_9FIRM</name>
<dbReference type="Pfam" id="PF11258">
    <property type="entry name" value="DUF3048"/>
    <property type="match status" value="1"/>
</dbReference>
<dbReference type="InterPro" id="IPR023158">
    <property type="entry name" value="YerB-like_sf"/>
</dbReference>
<dbReference type="SUPFAM" id="SSF159774">
    <property type="entry name" value="YerB-like"/>
    <property type="match status" value="1"/>
</dbReference>
<dbReference type="Pfam" id="PF17479">
    <property type="entry name" value="DUF3048_C"/>
    <property type="match status" value="1"/>
</dbReference>
<accession>A0A1D3TP01</accession>
<dbReference type="AlphaFoldDB" id="A0A1D3TP01"/>
<gene>
    <name evidence="3" type="ORF">SAMN05421730_1001278</name>
</gene>
<evidence type="ECO:0000259" key="1">
    <source>
        <dbReference type="Pfam" id="PF11258"/>
    </source>
</evidence>
<dbReference type="OrthoDB" id="9779102at2"/>
<dbReference type="InterPro" id="IPR035328">
    <property type="entry name" value="DUF3048_C"/>
</dbReference>
<dbReference type="Gene3D" id="3.50.90.10">
    <property type="entry name" value="YerB-like"/>
    <property type="match status" value="1"/>
</dbReference>
<dbReference type="STRING" id="1619234.SAMN05421730_1001278"/>
<dbReference type="Proteomes" id="UP000199315">
    <property type="component" value="Unassembled WGS sequence"/>
</dbReference>
<evidence type="ECO:0000313" key="4">
    <source>
        <dbReference type="Proteomes" id="UP000199315"/>
    </source>
</evidence>
<keyword evidence="4" id="KW-1185">Reference proteome</keyword>
<sequence length="373" mass="41013">MRRIRYMAILAVVGVMLAGCGRKEVKAEPAAEEKPVVAVQEETAEEAPPVEPVAEEPVVTHEGQMQSYLTGEWVELAIGTRRPVAVMLNNIQVATPQCGISKAGVVYEAPVEGALTRLMGIFEDYDQLEKIGSVRSARNYYVYFAVEFDAIYAHFGQSAYALNLLDRDNVDNLSGLSGIGGTVYFRTTDRKAPHNAYASASGIAAGIEAKGYDKNYDAGYTGHYQFAADGESIVPDGISAMVVKPGYPINKPWFEYNTADGLYYRFQYGGIQIDEMTNQQLAYKNIILQNCSSSNFDNTQYLNINVQSGGSGKFITNGKSIDITWKKDSEFGPTRYYNTAGEEIRLNQGKTWVCIIQNGGADKVEILDTPTQQ</sequence>
<dbReference type="InterPro" id="IPR021416">
    <property type="entry name" value="DUF3048_N"/>
</dbReference>
<feature type="domain" description="DUF3048" evidence="2">
    <location>
        <begin position="250"/>
        <end position="353"/>
    </location>
</feature>
<protein>
    <recommendedName>
        <fullName evidence="5">DUF3048 domain-containing protein</fullName>
    </recommendedName>
</protein>
<dbReference type="PROSITE" id="PS51257">
    <property type="entry name" value="PROKAR_LIPOPROTEIN"/>
    <property type="match status" value="1"/>
</dbReference>
<evidence type="ECO:0000259" key="2">
    <source>
        <dbReference type="Pfam" id="PF17479"/>
    </source>
</evidence>
<evidence type="ECO:0000313" key="3">
    <source>
        <dbReference type="EMBL" id="SCP95061.1"/>
    </source>
</evidence>